<dbReference type="SUPFAM" id="SSF111369">
    <property type="entry name" value="HlyD-like secretion proteins"/>
    <property type="match status" value="1"/>
</dbReference>
<feature type="coiled-coil region" evidence="3">
    <location>
        <begin position="111"/>
        <end position="145"/>
    </location>
</feature>
<dbReference type="GO" id="GO:0042597">
    <property type="term" value="C:periplasmic space"/>
    <property type="evidence" value="ECO:0007669"/>
    <property type="project" value="UniProtKB-SubCell"/>
</dbReference>
<evidence type="ECO:0000256" key="1">
    <source>
        <dbReference type="ARBA" id="ARBA00004196"/>
    </source>
</evidence>
<name>Q0AU69_SYNWW</name>
<dbReference type="Gene3D" id="2.40.50.100">
    <property type="match status" value="1"/>
</dbReference>
<dbReference type="Gene3D" id="1.10.287.470">
    <property type="entry name" value="Helix hairpin bin"/>
    <property type="match status" value="1"/>
</dbReference>
<dbReference type="InterPro" id="IPR050465">
    <property type="entry name" value="UPF0194_transport"/>
</dbReference>
<dbReference type="InterPro" id="IPR059052">
    <property type="entry name" value="HH_YbhG-like"/>
</dbReference>
<dbReference type="Pfam" id="PF25881">
    <property type="entry name" value="HH_YBHG"/>
    <property type="match status" value="1"/>
</dbReference>
<dbReference type="PANTHER" id="PTHR32347:SF29">
    <property type="entry name" value="UPF0194 MEMBRANE PROTEIN YBHG"/>
    <property type="match status" value="1"/>
</dbReference>
<sequence length="331" mass="36236">MKRKNIIVLLLLLTILGLCLFLLYQNYWGENKPSLQATGTIEATSVELKARVSGTIKSFKAQAGDSVEARQLVAELSRHDLLAQKERDALGVLAAQARLDDLVSGARSQEIKEALARVNMAGSTYEQAERELERMQELFAEGAIAEEKLEQSRLNSELRKNELTAAEARLSLLESGSRPGAISAAAAELERSKAVLKSSEALLDDLKLLSPLEGTLISKNFEEGEFVTMGATLATLADLHHLWIKVYIPTDELPRIKLGQKVNISVSGCEQVFSGVVKEISSRGEFTPKSIQTKKERANVVFPVKIAVTSNPNGILKPGMPADIIWQEMTP</sequence>
<proteinExistence type="predicted"/>
<protein>
    <submittedName>
        <fullName evidence="5">Secretion protein HlyD</fullName>
    </submittedName>
</protein>
<evidence type="ECO:0000259" key="4">
    <source>
        <dbReference type="Pfam" id="PF25881"/>
    </source>
</evidence>
<feature type="domain" description="YbhG-like alpha-helical hairpin" evidence="4">
    <location>
        <begin position="91"/>
        <end position="205"/>
    </location>
</feature>
<evidence type="ECO:0000256" key="2">
    <source>
        <dbReference type="ARBA" id="ARBA00023054"/>
    </source>
</evidence>
<dbReference type="RefSeq" id="WP_011641819.1">
    <property type="nucleotide sequence ID" value="NC_008346.1"/>
</dbReference>
<dbReference type="EMBL" id="CP000448">
    <property type="protein sequence ID" value="ABI69735.1"/>
    <property type="molecule type" value="Genomic_DNA"/>
</dbReference>
<dbReference type="eggNOG" id="COG0845">
    <property type="taxonomic scope" value="Bacteria"/>
</dbReference>
<gene>
    <name evidence="5" type="ordered locus">Swol_2446</name>
</gene>
<evidence type="ECO:0000313" key="6">
    <source>
        <dbReference type="Proteomes" id="UP000001968"/>
    </source>
</evidence>
<dbReference type="Gene3D" id="2.40.30.170">
    <property type="match status" value="1"/>
</dbReference>
<dbReference type="HOGENOM" id="CLU_018816_6_3_9"/>
<evidence type="ECO:0000256" key="3">
    <source>
        <dbReference type="SAM" id="Coils"/>
    </source>
</evidence>
<keyword evidence="6" id="KW-1185">Reference proteome</keyword>
<reference evidence="6" key="1">
    <citation type="journal article" date="2010" name="Environ. Microbiol.">
        <title>The genome of Syntrophomonas wolfei: new insights into syntrophic metabolism and biohydrogen production.</title>
        <authorList>
            <person name="Sieber J.R."/>
            <person name="Sims D.R."/>
            <person name="Han C."/>
            <person name="Kim E."/>
            <person name="Lykidis A."/>
            <person name="Lapidus A.L."/>
            <person name="McDonnald E."/>
            <person name="Rohlin L."/>
            <person name="Culley D.E."/>
            <person name="Gunsalus R."/>
            <person name="McInerney M.J."/>
        </authorList>
    </citation>
    <scope>NUCLEOTIDE SEQUENCE [LARGE SCALE GENOMIC DNA]</scope>
    <source>
        <strain evidence="6">DSM 2245B / Goettingen</strain>
    </source>
</reference>
<accession>Q0AU69</accession>
<dbReference type="STRING" id="335541.Swol_2446"/>
<dbReference type="OrthoDB" id="9778236at2"/>
<dbReference type="PANTHER" id="PTHR32347">
    <property type="entry name" value="EFFLUX SYSTEM COMPONENT YKNX-RELATED"/>
    <property type="match status" value="1"/>
</dbReference>
<comment type="subcellular location">
    <subcellularLocation>
        <location evidence="1">Cell envelope</location>
    </subcellularLocation>
</comment>
<evidence type="ECO:0000313" key="5">
    <source>
        <dbReference type="EMBL" id="ABI69735.1"/>
    </source>
</evidence>
<dbReference type="AlphaFoldDB" id="Q0AU69"/>
<keyword evidence="2 3" id="KW-0175">Coiled coil</keyword>
<dbReference type="Proteomes" id="UP000001968">
    <property type="component" value="Chromosome"/>
</dbReference>
<dbReference type="KEGG" id="swo:Swol_2446"/>
<organism evidence="5 6">
    <name type="scientific">Syntrophomonas wolfei subsp. wolfei (strain DSM 2245B / Goettingen)</name>
    <dbReference type="NCBI Taxonomy" id="335541"/>
    <lineage>
        <taxon>Bacteria</taxon>
        <taxon>Bacillati</taxon>
        <taxon>Bacillota</taxon>
        <taxon>Clostridia</taxon>
        <taxon>Eubacteriales</taxon>
        <taxon>Syntrophomonadaceae</taxon>
        <taxon>Syntrophomonas</taxon>
    </lineage>
</organism>